<evidence type="ECO:0000256" key="1">
    <source>
        <dbReference type="SAM" id="MobiDB-lite"/>
    </source>
</evidence>
<feature type="compositionally biased region" description="Basic and acidic residues" evidence="1">
    <location>
        <begin position="1"/>
        <end position="14"/>
    </location>
</feature>
<name>A0A392VTG7_9FABA</name>
<dbReference type="Proteomes" id="UP000265520">
    <property type="component" value="Unassembled WGS sequence"/>
</dbReference>
<feature type="region of interest" description="Disordered" evidence="1">
    <location>
        <begin position="1"/>
        <end position="32"/>
    </location>
</feature>
<keyword evidence="3" id="KW-1185">Reference proteome</keyword>
<proteinExistence type="predicted"/>
<evidence type="ECO:0000313" key="2">
    <source>
        <dbReference type="EMBL" id="MCI90749.1"/>
    </source>
</evidence>
<evidence type="ECO:0000313" key="3">
    <source>
        <dbReference type="Proteomes" id="UP000265520"/>
    </source>
</evidence>
<dbReference type="EMBL" id="LXQA011253156">
    <property type="protein sequence ID" value="MCI90749.1"/>
    <property type="molecule type" value="Genomic_DNA"/>
</dbReference>
<feature type="compositionally biased region" description="Gly residues" evidence="1">
    <location>
        <begin position="20"/>
        <end position="32"/>
    </location>
</feature>
<comment type="caution">
    <text evidence="2">The sequence shown here is derived from an EMBL/GenBank/DDBJ whole genome shotgun (WGS) entry which is preliminary data.</text>
</comment>
<accession>A0A392VTG7</accession>
<protein>
    <submittedName>
        <fullName evidence="2">Uncharacterized protein</fullName>
    </submittedName>
</protein>
<feature type="non-terminal residue" evidence="2">
    <location>
        <position position="32"/>
    </location>
</feature>
<dbReference type="AlphaFoldDB" id="A0A392VTG7"/>
<organism evidence="2 3">
    <name type="scientific">Trifolium medium</name>
    <dbReference type="NCBI Taxonomy" id="97028"/>
    <lineage>
        <taxon>Eukaryota</taxon>
        <taxon>Viridiplantae</taxon>
        <taxon>Streptophyta</taxon>
        <taxon>Embryophyta</taxon>
        <taxon>Tracheophyta</taxon>
        <taxon>Spermatophyta</taxon>
        <taxon>Magnoliopsida</taxon>
        <taxon>eudicotyledons</taxon>
        <taxon>Gunneridae</taxon>
        <taxon>Pentapetalae</taxon>
        <taxon>rosids</taxon>
        <taxon>fabids</taxon>
        <taxon>Fabales</taxon>
        <taxon>Fabaceae</taxon>
        <taxon>Papilionoideae</taxon>
        <taxon>50 kb inversion clade</taxon>
        <taxon>NPAAA clade</taxon>
        <taxon>Hologalegina</taxon>
        <taxon>IRL clade</taxon>
        <taxon>Trifolieae</taxon>
        <taxon>Trifolium</taxon>
    </lineage>
</organism>
<reference evidence="2 3" key="1">
    <citation type="journal article" date="2018" name="Front. Plant Sci.">
        <title>Red Clover (Trifolium pratense) and Zigzag Clover (T. medium) - A Picture of Genomic Similarities and Differences.</title>
        <authorList>
            <person name="Dluhosova J."/>
            <person name="Istvanek J."/>
            <person name="Nedelnik J."/>
            <person name="Repkova J."/>
        </authorList>
    </citation>
    <scope>NUCLEOTIDE SEQUENCE [LARGE SCALE GENOMIC DNA]</scope>
    <source>
        <strain evidence="3">cv. 10/8</strain>
        <tissue evidence="2">Leaf</tissue>
    </source>
</reference>
<sequence length="32" mass="3539">MMNRAIGERRREAENVASGDGDGGEGFGWERK</sequence>